<evidence type="ECO:0000313" key="2">
    <source>
        <dbReference type="EMBL" id="MBS7810349.1"/>
    </source>
</evidence>
<dbReference type="PANTHER" id="PTHR36109">
    <property type="entry name" value="MEMBRANE PROTEIN-RELATED"/>
    <property type="match status" value="1"/>
</dbReference>
<evidence type="ECO:0000256" key="1">
    <source>
        <dbReference type="SAM" id="Phobius"/>
    </source>
</evidence>
<organism evidence="2 3">
    <name type="scientific">Roseococcus pinisoli</name>
    <dbReference type="NCBI Taxonomy" id="2835040"/>
    <lineage>
        <taxon>Bacteria</taxon>
        <taxon>Pseudomonadati</taxon>
        <taxon>Pseudomonadota</taxon>
        <taxon>Alphaproteobacteria</taxon>
        <taxon>Acetobacterales</taxon>
        <taxon>Roseomonadaceae</taxon>
        <taxon>Roseococcus</taxon>
    </lineage>
</organism>
<reference evidence="2 3" key="1">
    <citation type="submission" date="2021-05" db="EMBL/GenBank/DDBJ databases">
        <title>Roseococcus sp. XZZS9, whole genome shotgun sequencing project.</title>
        <authorList>
            <person name="Zhao G."/>
            <person name="Shen L."/>
        </authorList>
    </citation>
    <scope>NUCLEOTIDE SEQUENCE [LARGE SCALE GENOMIC DNA]</scope>
    <source>
        <strain evidence="2 3">XZZS9</strain>
    </source>
</reference>
<protein>
    <recommendedName>
        <fullName evidence="4">DUF1269 domain-containing protein</fullName>
    </recommendedName>
</protein>
<dbReference type="InterPro" id="IPR052948">
    <property type="entry name" value="Low_temp-induced_all0457"/>
</dbReference>
<sequence>MITVAKVFEDRAAATKATEELDSLHLPGLEVSLAESAEDSSSATRTGSSVGAVLGTGAGVLAGVGALALPGFGPILAAGWFATVLTAAGMGAATGGLIGALTAQGIGETEAGQYSERLRQGGTLVIVRAGDATQASNVESILGRHHPVAAAEATATGPRQS</sequence>
<gene>
    <name evidence="2" type="ORF">KHU32_05325</name>
</gene>
<name>A0ABS5Q9G3_9PROT</name>
<comment type="caution">
    <text evidence="2">The sequence shown here is derived from an EMBL/GenBank/DDBJ whole genome shotgun (WGS) entry which is preliminary data.</text>
</comment>
<accession>A0ABS5Q9G3</accession>
<dbReference type="PANTHER" id="PTHR36109:SF2">
    <property type="entry name" value="MEMBRANE PROTEIN"/>
    <property type="match status" value="1"/>
</dbReference>
<keyword evidence="1" id="KW-1133">Transmembrane helix</keyword>
<proteinExistence type="predicted"/>
<evidence type="ECO:0000313" key="3">
    <source>
        <dbReference type="Proteomes" id="UP000766336"/>
    </source>
</evidence>
<dbReference type="EMBL" id="JAHCDA010000001">
    <property type="protein sequence ID" value="MBS7810349.1"/>
    <property type="molecule type" value="Genomic_DNA"/>
</dbReference>
<keyword evidence="3" id="KW-1185">Reference proteome</keyword>
<feature type="transmembrane region" description="Helical" evidence="1">
    <location>
        <begin position="75"/>
        <end position="101"/>
    </location>
</feature>
<evidence type="ECO:0008006" key="4">
    <source>
        <dbReference type="Google" id="ProtNLM"/>
    </source>
</evidence>
<dbReference type="Proteomes" id="UP000766336">
    <property type="component" value="Unassembled WGS sequence"/>
</dbReference>
<dbReference type="RefSeq" id="WP_213668971.1">
    <property type="nucleotide sequence ID" value="NZ_JAHCDA010000001.1"/>
</dbReference>
<feature type="transmembrane region" description="Helical" evidence="1">
    <location>
        <begin position="50"/>
        <end position="69"/>
    </location>
</feature>
<keyword evidence="1" id="KW-0472">Membrane</keyword>
<keyword evidence="1" id="KW-0812">Transmembrane</keyword>